<name>X1SBE5_9ZZZZ</name>
<protein>
    <submittedName>
        <fullName evidence="2">Uncharacterized protein</fullName>
    </submittedName>
</protein>
<gene>
    <name evidence="2" type="ORF">S12H4_08417</name>
</gene>
<dbReference type="AlphaFoldDB" id="X1SBE5"/>
<reference evidence="2" key="1">
    <citation type="journal article" date="2014" name="Front. Microbiol.">
        <title>High frequency of phylogenetically diverse reductive dehalogenase-homologous genes in deep subseafloor sedimentary metagenomes.</title>
        <authorList>
            <person name="Kawai M."/>
            <person name="Futagami T."/>
            <person name="Toyoda A."/>
            <person name="Takaki Y."/>
            <person name="Nishi S."/>
            <person name="Hori S."/>
            <person name="Arai W."/>
            <person name="Tsubouchi T."/>
            <person name="Morono Y."/>
            <person name="Uchiyama I."/>
            <person name="Ito T."/>
            <person name="Fujiyama A."/>
            <person name="Inagaki F."/>
            <person name="Takami H."/>
        </authorList>
    </citation>
    <scope>NUCLEOTIDE SEQUENCE</scope>
    <source>
        <strain evidence="2">Expedition CK06-06</strain>
    </source>
</reference>
<feature type="non-terminal residue" evidence="2">
    <location>
        <position position="42"/>
    </location>
</feature>
<proteinExistence type="predicted"/>
<evidence type="ECO:0000313" key="2">
    <source>
        <dbReference type="EMBL" id="GAI65074.1"/>
    </source>
</evidence>
<feature type="region of interest" description="Disordered" evidence="1">
    <location>
        <begin position="1"/>
        <end position="27"/>
    </location>
</feature>
<feature type="compositionally biased region" description="Basic and acidic residues" evidence="1">
    <location>
        <begin position="1"/>
        <end position="11"/>
    </location>
</feature>
<evidence type="ECO:0000256" key="1">
    <source>
        <dbReference type="SAM" id="MobiDB-lite"/>
    </source>
</evidence>
<sequence>MPERWSWKEGRPIPSSDSGSKDGMTPDEIEQVANKVATKVLD</sequence>
<dbReference type="EMBL" id="BARW01003248">
    <property type="protein sequence ID" value="GAI65074.1"/>
    <property type="molecule type" value="Genomic_DNA"/>
</dbReference>
<comment type="caution">
    <text evidence="2">The sequence shown here is derived from an EMBL/GenBank/DDBJ whole genome shotgun (WGS) entry which is preliminary data.</text>
</comment>
<organism evidence="2">
    <name type="scientific">marine sediment metagenome</name>
    <dbReference type="NCBI Taxonomy" id="412755"/>
    <lineage>
        <taxon>unclassified sequences</taxon>
        <taxon>metagenomes</taxon>
        <taxon>ecological metagenomes</taxon>
    </lineage>
</organism>
<accession>X1SBE5</accession>